<evidence type="ECO:0000313" key="4">
    <source>
        <dbReference type="Proteomes" id="UP000184267"/>
    </source>
</evidence>
<keyword evidence="4" id="KW-1185">Reference proteome</keyword>
<feature type="compositionally biased region" description="Polar residues" evidence="2">
    <location>
        <begin position="331"/>
        <end position="357"/>
    </location>
</feature>
<evidence type="ECO:0000313" key="3">
    <source>
        <dbReference type="EMBL" id="OJT04536.1"/>
    </source>
</evidence>
<feature type="region of interest" description="Disordered" evidence="2">
    <location>
        <begin position="225"/>
        <end position="299"/>
    </location>
</feature>
<dbReference type="EMBL" id="MNAD01001539">
    <property type="protein sequence ID" value="OJT04536.1"/>
    <property type="molecule type" value="Genomic_DNA"/>
</dbReference>
<proteinExistence type="predicted"/>
<feature type="region of interest" description="Disordered" evidence="2">
    <location>
        <begin position="30"/>
        <end position="213"/>
    </location>
</feature>
<feature type="compositionally biased region" description="Low complexity" evidence="2">
    <location>
        <begin position="225"/>
        <end position="234"/>
    </location>
</feature>
<evidence type="ECO:0000256" key="2">
    <source>
        <dbReference type="SAM" id="MobiDB-lite"/>
    </source>
</evidence>
<name>A0A1M2VAF6_TRAPU</name>
<feature type="compositionally biased region" description="Polar residues" evidence="2">
    <location>
        <begin position="475"/>
        <end position="491"/>
    </location>
</feature>
<evidence type="ECO:0000256" key="1">
    <source>
        <dbReference type="SAM" id="Coils"/>
    </source>
</evidence>
<accession>A0A1M2VAF6</accession>
<feature type="compositionally biased region" description="Low complexity" evidence="2">
    <location>
        <begin position="612"/>
        <end position="646"/>
    </location>
</feature>
<feature type="compositionally biased region" description="Low complexity" evidence="2">
    <location>
        <begin position="358"/>
        <end position="385"/>
    </location>
</feature>
<feature type="compositionally biased region" description="Acidic residues" evidence="2">
    <location>
        <begin position="124"/>
        <end position="133"/>
    </location>
</feature>
<feature type="region of interest" description="Disordered" evidence="2">
    <location>
        <begin position="552"/>
        <end position="660"/>
    </location>
</feature>
<dbReference type="STRING" id="154538.A0A1M2VAF6"/>
<dbReference type="OrthoDB" id="2565072at2759"/>
<keyword evidence="1" id="KW-0175">Coiled coil</keyword>
<dbReference type="AlphaFoldDB" id="A0A1M2VAF6"/>
<feature type="region of interest" description="Disordered" evidence="2">
    <location>
        <begin position="331"/>
        <end position="398"/>
    </location>
</feature>
<feature type="compositionally biased region" description="Polar residues" evidence="2">
    <location>
        <begin position="187"/>
        <end position="209"/>
    </location>
</feature>
<reference evidence="3 4" key="1">
    <citation type="submission" date="2016-10" db="EMBL/GenBank/DDBJ databases">
        <title>Genome sequence of the basidiomycete white-rot fungus Trametes pubescens.</title>
        <authorList>
            <person name="Makela M.R."/>
            <person name="Granchi Z."/>
            <person name="Peng M."/>
            <person name="De Vries R.P."/>
            <person name="Grigoriev I."/>
            <person name="Riley R."/>
            <person name="Hilden K."/>
        </authorList>
    </citation>
    <scope>NUCLEOTIDE SEQUENCE [LARGE SCALE GENOMIC DNA]</scope>
    <source>
        <strain evidence="3 4">FBCC735</strain>
    </source>
</reference>
<feature type="compositionally biased region" description="Polar residues" evidence="2">
    <location>
        <begin position="265"/>
        <end position="278"/>
    </location>
</feature>
<dbReference type="OMA" id="HSRAPWE"/>
<feature type="compositionally biased region" description="Polar residues" evidence="2">
    <location>
        <begin position="498"/>
        <end position="513"/>
    </location>
</feature>
<gene>
    <name evidence="3" type="ORF">TRAPUB_4806</name>
</gene>
<feature type="compositionally biased region" description="Low complexity" evidence="2">
    <location>
        <begin position="248"/>
        <end position="258"/>
    </location>
</feature>
<feature type="region of interest" description="Disordered" evidence="2">
    <location>
        <begin position="752"/>
        <end position="794"/>
    </location>
</feature>
<feature type="compositionally biased region" description="Basic and acidic residues" evidence="2">
    <location>
        <begin position="161"/>
        <end position="180"/>
    </location>
</feature>
<sequence>MNVMNSPLDLRSRDDHVRLLLDQRAARADLHGHGRFPSLSEFSDSPSVYSHPHFSPRPSDRAHHDGGQPFRFPQSTHPYSPSLVEPRSPISDRERLNIPTASSLDLEDDPRLSSDYGSIRDGDDSSPEEDAEEEVPRINMYGPKMRFHSPAPWEEDEEELSRDSLDEPSKRSKKKGEPGKKGWGLSRGTSEPRPSNDSSTSSRPKQSFETSSTLSAAGALAALAQASMSSTSLAINPSPKSLRDKLSLPRLRSRTPSSGGHVDAHSTSNNASPVSRMTSPADADADDHSFGYASTRSATPQHMEYTHPYANPDLVRVATHDLPLASPNFQTTFGANRGDSNATLTDTTHSSSMSQFRSTTTLSLTPGTSTTSVSPSFNDSVSSTTKVGGKGISGPMPVDKSSLPMSALSMLSTVPGSPIVASTPLSPARTRENTLSAIPMGGLPAWHESGGGGGGALKLISLEEAQAQARERSRTAQPAISSPYASTSKTQLPDPDSDGSQRVQGRARSTSAGASKGRHPLPMSGDSSPGGQPGGPHRQVARKKSGFMRLFNGKNQDRVSPGSPPPPVPSLSNDTFAANPQQPMPPPQYSRPRQGSATHRVPVPSLSPSTLGDSAANSGSSIGSGSSNESSPASTALPPTTATATAMREQQLSARRKVPDLSIVTSSPQLGGLTAKVPYTAPLSAGAHDMSHHLTPTVSHADKAKIGAFPSSAPPCKTDFVGLSIRPVSTLFSRELKEQLSVADDASLRTRPSLEVDTGTPTTAATAISPLSPDFHPHGKYGRASDEKSGPMIAQDDQSSVIQALQEQILTARRAWQRQIWELEGQVRDLKAEVEELRAVEGSADYCASCGRGSAGGRRLAGEDGRNVEELRRAGVKTGVVNRPRARTGVGSRFASGT</sequence>
<organism evidence="3 4">
    <name type="scientific">Trametes pubescens</name>
    <name type="common">White-rot fungus</name>
    <dbReference type="NCBI Taxonomy" id="154538"/>
    <lineage>
        <taxon>Eukaryota</taxon>
        <taxon>Fungi</taxon>
        <taxon>Dikarya</taxon>
        <taxon>Basidiomycota</taxon>
        <taxon>Agaricomycotina</taxon>
        <taxon>Agaricomycetes</taxon>
        <taxon>Polyporales</taxon>
        <taxon>Polyporaceae</taxon>
        <taxon>Trametes</taxon>
    </lineage>
</organism>
<feature type="region of interest" description="Disordered" evidence="2">
    <location>
        <begin position="468"/>
        <end position="540"/>
    </location>
</feature>
<protein>
    <submittedName>
        <fullName evidence="3">Uncharacterized protein</fullName>
    </submittedName>
</protein>
<feature type="coiled-coil region" evidence="1">
    <location>
        <begin position="813"/>
        <end position="840"/>
    </location>
</feature>
<dbReference type="Proteomes" id="UP000184267">
    <property type="component" value="Unassembled WGS sequence"/>
</dbReference>
<comment type="caution">
    <text evidence="3">The sequence shown here is derived from an EMBL/GenBank/DDBJ whole genome shotgun (WGS) entry which is preliminary data.</text>
</comment>